<name>A0A284S380_ARMOS</name>
<feature type="transmembrane region" description="Helical" evidence="2">
    <location>
        <begin position="248"/>
        <end position="269"/>
    </location>
</feature>
<keyword evidence="2" id="KW-0812">Transmembrane</keyword>
<feature type="transmembrane region" description="Helical" evidence="2">
    <location>
        <begin position="186"/>
        <end position="208"/>
    </location>
</feature>
<proteinExistence type="predicted"/>
<feature type="region of interest" description="Disordered" evidence="1">
    <location>
        <begin position="285"/>
        <end position="321"/>
    </location>
</feature>
<keyword evidence="2" id="KW-0472">Membrane</keyword>
<gene>
    <name evidence="3" type="ORF">ARMOST_18971</name>
</gene>
<feature type="transmembrane region" description="Helical" evidence="2">
    <location>
        <begin position="108"/>
        <end position="130"/>
    </location>
</feature>
<feature type="transmembrane region" description="Helical" evidence="2">
    <location>
        <begin position="220"/>
        <end position="242"/>
    </location>
</feature>
<feature type="transmembrane region" description="Helical" evidence="2">
    <location>
        <begin position="142"/>
        <end position="166"/>
    </location>
</feature>
<feature type="compositionally biased region" description="Basic and acidic residues" evidence="1">
    <location>
        <begin position="285"/>
        <end position="298"/>
    </location>
</feature>
<dbReference type="STRING" id="47428.A0A284S380"/>
<evidence type="ECO:0000313" key="3">
    <source>
        <dbReference type="EMBL" id="SJL15473.1"/>
    </source>
</evidence>
<dbReference type="AlphaFoldDB" id="A0A284S380"/>
<dbReference type="OrthoDB" id="3004753at2759"/>
<feature type="transmembrane region" description="Helical" evidence="2">
    <location>
        <begin position="27"/>
        <end position="47"/>
    </location>
</feature>
<evidence type="ECO:0000256" key="1">
    <source>
        <dbReference type="SAM" id="MobiDB-lite"/>
    </source>
</evidence>
<keyword evidence="4" id="KW-1185">Reference proteome</keyword>
<dbReference type="OMA" id="RSHRTFL"/>
<dbReference type="Proteomes" id="UP000219338">
    <property type="component" value="Unassembled WGS sequence"/>
</dbReference>
<accession>A0A284S380</accession>
<dbReference type="EMBL" id="FUEG01000029">
    <property type="protein sequence ID" value="SJL15473.1"/>
    <property type="molecule type" value="Genomic_DNA"/>
</dbReference>
<feature type="transmembrane region" description="Helical" evidence="2">
    <location>
        <begin position="59"/>
        <end position="81"/>
    </location>
</feature>
<organism evidence="3 4">
    <name type="scientific">Armillaria ostoyae</name>
    <name type="common">Armillaria root rot fungus</name>
    <dbReference type="NCBI Taxonomy" id="47428"/>
    <lineage>
        <taxon>Eukaryota</taxon>
        <taxon>Fungi</taxon>
        <taxon>Dikarya</taxon>
        <taxon>Basidiomycota</taxon>
        <taxon>Agaricomycotina</taxon>
        <taxon>Agaricomycetes</taxon>
        <taxon>Agaricomycetidae</taxon>
        <taxon>Agaricales</taxon>
        <taxon>Marasmiineae</taxon>
        <taxon>Physalacriaceae</taxon>
        <taxon>Armillaria</taxon>
    </lineage>
</organism>
<protein>
    <submittedName>
        <fullName evidence="3">Uncharacterized protein</fullName>
    </submittedName>
</protein>
<evidence type="ECO:0000313" key="4">
    <source>
        <dbReference type="Proteomes" id="UP000219338"/>
    </source>
</evidence>
<evidence type="ECO:0000256" key="2">
    <source>
        <dbReference type="SAM" id="Phobius"/>
    </source>
</evidence>
<reference evidence="4" key="1">
    <citation type="journal article" date="2017" name="Nat. Ecol. Evol.">
        <title>Genome expansion and lineage-specific genetic innovations in the forest pathogenic fungi Armillaria.</title>
        <authorList>
            <person name="Sipos G."/>
            <person name="Prasanna A.N."/>
            <person name="Walter M.C."/>
            <person name="O'Connor E."/>
            <person name="Balint B."/>
            <person name="Krizsan K."/>
            <person name="Kiss B."/>
            <person name="Hess J."/>
            <person name="Varga T."/>
            <person name="Slot J."/>
            <person name="Riley R."/>
            <person name="Boka B."/>
            <person name="Rigling D."/>
            <person name="Barry K."/>
            <person name="Lee J."/>
            <person name="Mihaltcheva S."/>
            <person name="LaButti K."/>
            <person name="Lipzen A."/>
            <person name="Waldron R."/>
            <person name="Moloney N.M."/>
            <person name="Sperisen C."/>
            <person name="Kredics L."/>
            <person name="Vagvoelgyi C."/>
            <person name="Patrignani A."/>
            <person name="Fitzpatrick D."/>
            <person name="Nagy I."/>
            <person name="Doyle S."/>
            <person name="Anderson J.B."/>
            <person name="Grigoriev I.V."/>
            <person name="Gueldener U."/>
            <person name="Muensterkoetter M."/>
            <person name="Nagy L.G."/>
        </authorList>
    </citation>
    <scope>NUCLEOTIDE SEQUENCE [LARGE SCALE GENOMIC DNA]</scope>
    <source>
        <strain evidence="4">C18/9</strain>
    </source>
</reference>
<sequence>METPPPDLSQDDKSVLFDGLDLSLNTLILESLLHGLYTGIIAVTLWAIFTSTKRSHRTFLRIIIIALYVLRTVSFTMDWVFESRAFIEYGDNYYSVSTALDNGPWWSAYYILDGIAGGSSTLLVDVTIIWRCWVLWDRQWRIVLLPIICAIAGTFMKTMQLLSGFFDSTDDISKTGGFAQNINWSLIYALLILATNLICTLSIVYRIICFAHRLLLSRSIISALIESSAIYTLALVVYLALVGRNMTAAFYADVVAAYIRAIAPTLLVLRVAAMSTASEETTSSRDLSDIHFKRRDENSGDDTGDSNSPGSHCRAGTAEIV</sequence>
<keyword evidence="2" id="KW-1133">Transmembrane helix</keyword>